<evidence type="ECO:0000313" key="7">
    <source>
        <dbReference type="EMBL" id="KAJ8099533.1"/>
    </source>
</evidence>
<dbReference type="AlphaFoldDB" id="A0AAD7VRU0"/>
<dbReference type="InterPro" id="IPR036291">
    <property type="entry name" value="NAD(P)-bd_dom_sf"/>
</dbReference>
<evidence type="ECO:0000259" key="6">
    <source>
        <dbReference type="Pfam" id="PF01408"/>
    </source>
</evidence>
<protein>
    <recommendedName>
        <fullName evidence="3">D-xylose 1-dehydrogenase (NADP(+), D-xylono-1,5-lactone-forming)</fullName>
        <ecNumber evidence="3">1.1.1.179</ecNumber>
    </recommendedName>
    <alternativeName>
        <fullName evidence="4">D-xylose-NADP dehydrogenase</fullName>
    </alternativeName>
</protein>
<evidence type="ECO:0000256" key="5">
    <source>
        <dbReference type="ARBA" id="ARBA00049233"/>
    </source>
</evidence>
<dbReference type="EMBL" id="JARPMG010000006">
    <property type="protein sequence ID" value="KAJ8099533.1"/>
    <property type="molecule type" value="Genomic_DNA"/>
</dbReference>
<accession>A0AAD7VRU0</accession>
<evidence type="ECO:0000256" key="1">
    <source>
        <dbReference type="ARBA" id="ARBA00010928"/>
    </source>
</evidence>
<dbReference type="Pfam" id="PF01408">
    <property type="entry name" value="GFO_IDH_MocA"/>
    <property type="match status" value="1"/>
</dbReference>
<comment type="similarity">
    <text evidence="1">Belongs to the Gfo/Idh/MocA family.</text>
</comment>
<name>A0AAD7VRU0_9ASCO</name>
<evidence type="ECO:0000313" key="8">
    <source>
        <dbReference type="Proteomes" id="UP001217417"/>
    </source>
</evidence>
<reference evidence="7" key="1">
    <citation type="submission" date="2023-03" db="EMBL/GenBank/DDBJ databases">
        <title>Near-Complete genome sequence of Lipomyces tetrasporous NRRL Y-64009, an oleaginous yeast capable of growing on lignocellulosic hydrolysates.</title>
        <authorList>
            <consortium name="Lawrence Berkeley National Laboratory"/>
            <person name="Jagtap S.S."/>
            <person name="Liu J.-J."/>
            <person name="Walukiewicz H.E."/>
            <person name="Pangilinan J."/>
            <person name="Lipzen A."/>
            <person name="Ahrendt S."/>
            <person name="Koriabine M."/>
            <person name="Cobaugh K."/>
            <person name="Salamov A."/>
            <person name="Yoshinaga Y."/>
            <person name="Ng V."/>
            <person name="Daum C."/>
            <person name="Grigoriev I.V."/>
            <person name="Slininger P.J."/>
            <person name="Dien B.S."/>
            <person name="Jin Y.-S."/>
            <person name="Rao C.V."/>
        </authorList>
    </citation>
    <scope>NUCLEOTIDE SEQUENCE</scope>
    <source>
        <strain evidence="7">NRRL Y-64009</strain>
    </source>
</reference>
<keyword evidence="2" id="KW-0560">Oxidoreductase</keyword>
<dbReference type="Gene3D" id="3.40.50.720">
    <property type="entry name" value="NAD(P)-binding Rossmann-like Domain"/>
    <property type="match status" value="1"/>
</dbReference>
<dbReference type="GO" id="GO:0000166">
    <property type="term" value="F:nucleotide binding"/>
    <property type="evidence" value="ECO:0007669"/>
    <property type="project" value="InterPro"/>
</dbReference>
<dbReference type="RefSeq" id="XP_056042983.1">
    <property type="nucleotide sequence ID" value="XM_056189971.1"/>
</dbReference>
<comment type="caution">
    <text evidence="7">The sequence shown here is derived from an EMBL/GenBank/DDBJ whole genome shotgun (WGS) entry which is preliminary data.</text>
</comment>
<dbReference type="PANTHER" id="PTHR22604:SF105">
    <property type="entry name" value="TRANS-1,2-DIHYDROBENZENE-1,2-DIOL DEHYDROGENASE"/>
    <property type="match status" value="1"/>
</dbReference>
<dbReference type="InterPro" id="IPR050984">
    <property type="entry name" value="Gfo/Idh/MocA_domain"/>
</dbReference>
<evidence type="ECO:0000256" key="3">
    <source>
        <dbReference type="ARBA" id="ARBA00038984"/>
    </source>
</evidence>
<dbReference type="Proteomes" id="UP001217417">
    <property type="component" value="Unassembled WGS sequence"/>
</dbReference>
<sequence length="253" mass="28257">MHKAVAVASRDTERAEKFIVDFGGGNKGALRAGKHVLCEKPFTINSSKARHLVEYAKSHNLFLMEAVWTLFSLSLEFQRILHEEKVIGKIRRVTSDLAHKREPSVGSRFYQPLLGGGALLDLGVSTMLKAPLTGVDESTVITMVWDKPHIISTATCSLAVKSPRECLVRVQGDLGEIVFIIKIFSTDDGKPDDVKTYEFPIPGRCVARDVRDGKIMDDIYPAEESVFVMEVFDKVHEHNGLKYPPEIEFVKES</sequence>
<dbReference type="SUPFAM" id="SSF51735">
    <property type="entry name" value="NAD(P)-binding Rossmann-fold domains"/>
    <property type="match status" value="1"/>
</dbReference>
<organism evidence="7 8">
    <name type="scientific">Lipomyces tetrasporus</name>
    <dbReference type="NCBI Taxonomy" id="54092"/>
    <lineage>
        <taxon>Eukaryota</taxon>
        <taxon>Fungi</taxon>
        <taxon>Dikarya</taxon>
        <taxon>Ascomycota</taxon>
        <taxon>Saccharomycotina</taxon>
        <taxon>Lipomycetes</taxon>
        <taxon>Lipomycetales</taxon>
        <taxon>Lipomycetaceae</taxon>
        <taxon>Lipomyces</taxon>
    </lineage>
</organism>
<dbReference type="GO" id="GO:0047837">
    <property type="term" value="F:D-xylose 1-dehydrogenase (NADP+) activity"/>
    <property type="evidence" value="ECO:0007669"/>
    <property type="project" value="UniProtKB-EC"/>
</dbReference>
<comment type="catalytic activity">
    <reaction evidence="5">
        <text>D-xylose + NADP(+) = D-xylono-1,5-lactone + NADPH + H(+)</text>
        <dbReference type="Rhea" id="RHEA:22000"/>
        <dbReference type="ChEBI" id="CHEBI:15378"/>
        <dbReference type="ChEBI" id="CHEBI:15867"/>
        <dbReference type="ChEBI" id="CHEBI:53455"/>
        <dbReference type="ChEBI" id="CHEBI:57783"/>
        <dbReference type="ChEBI" id="CHEBI:58349"/>
        <dbReference type="EC" id="1.1.1.179"/>
    </reaction>
</comment>
<gene>
    <name evidence="7" type="ORF">POJ06DRAFT_281760</name>
</gene>
<dbReference type="EC" id="1.1.1.179" evidence="3"/>
<dbReference type="PANTHER" id="PTHR22604">
    <property type="entry name" value="OXIDOREDUCTASES"/>
    <property type="match status" value="1"/>
</dbReference>
<dbReference type="Gene3D" id="3.30.360.10">
    <property type="entry name" value="Dihydrodipicolinate Reductase, domain 2"/>
    <property type="match status" value="2"/>
</dbReference>
<feature type="domain" description="Gfo/Idh/MocA-like oxidoreductase N-terminal" evidence="6">
    <location>
        <begin position="29"/>
        <end position="64"/>
    </location>
</feature>
<keyword evidence="8" id="KW-1185">Reference proteome</keyword>
<evidence type="ECO:0000256" key="2">
    <source>
        <dbReference type="ARBA" id="ARBA00023002"/>
    </source>
</evidence>
<evidence type="ECO:0000256" key="4">
    <source>
        <dbReference type="ARBA" id="ARBA00042988"/>
    </source>
</evidence>
<dbReference type="GeneID" id="80885137"/>
<dbReference type="InterPro" id="IPR000683">
    <property type="entry name" value="Gfo/Idh/MocA-like_OxRdtase_N"/>
</dbReference>
<proteinExistence type="inferred from homology"/>